<dbReference type="Pfam" id="PF00296">
    <property type="entry name" value="Bac_luciferase"/>
    <property type="match status" value="1"/>
</dbReference>
<dbReference type="SUPFAM" id="SSF51679">
    <property type="entry name" value="Bacterial luciferase-like"/>
    <property type="match status" value="1"/>
</dbReference>
<dbReference type="Proteomes" id="UP000674234">
    <property type="component" value="Unassembled WGS sequence"/>
</dbReference>
<sequence>MHYSVLMPFVPRRPEQILTYAALVEWTAAHRLWQGQSVLVEPFQGFASVAGAGFRVPTGLGVTLMPLRHPYEAVNQIKTLAMSTGETVVAGFGPGPRAFQEMLLGAPYRSQLTAVREYLTIVRGLLGNELVDVKGEYYSCRAQMPSAMSPQVDLGLGVLRPGMARLAGEIADVAITWLTPAAYLEELLCPAMRQGAESAGRAVPRLTAIVPVALARPDRDVTDFVLASNTMHMRAPHYIDMLAKAGIDISGLEMPEAARLLAEKEVFVYGDVDQVIDQFQKYRRAGVDEIVLNMTGVCNLYGAKEALNDLKTLLVALGQGVEGTSWTKS</sequence>
<reference evidence="3" key="1">
    <citation type="submission" date="2021-02" db="EMBL/GenBank/DDBJ databases">
        <title>Draft genome sequence of Microbispora sp. RL4-1S isolated from rice leaves in Thailand.</title>
        <authorList>
            <person name="Muangham S."/>
            <person name="Duangmal K."/>
        </authorList>
    </citation>
    <scope>NUCLEOTIDE SEQUENCE</scope>
    <source>
        <strain evidence="3">RL4-1S</strain>
    </source>
</reference>
<accession>A0A941ALP6</accession>
<dbReference type="InterPro" id="IPR036661">
    <property type="entry name" value="Luciferase-like_sf"/>
</dbReference>
<name>A0A941ALP6_9ACTN</name>
<dbReference type="EMBL" id="JAFCNB010000031">
    <property type="protein sequence ID" value="MBP2708356.1"/>
    <property type="molecule type" value="Genomic_DNA"/>
</dbReference>
<dbReference type="PANTHER" id="PTHR43244:SF1">
    <property type="entry name" value="5,10-METHYLENETETRAHYDROMETHANOPTERIN REDUCTASE"/>
    <property type="match status" value="1"/>
</dbReference>
<keyword evidence="1" id="KW-0560">Oxidoreductase</keyword>
<evidence type="ECO:0000313" key="3">
    <source>
        <dbReference type="EMBL" id="MBP2708356.1"/>
    </source>
</evidence>
<organism evidence="3 4">
    <name type="scientific">Microbispora oryzae</name>
    <dbReference type="NCBI Taxonomy" id="2806554"/>
    <lineage>
        <taxon>Bacteria</taxon>
        <taxon>Bacillati</taxon>
        <taxon>Actinomycetota</taxon>
        <taxon>Actinomycetes</taxon>
        <taxon>Streptosporangiales</taxon>
        <taxon>Streptosporangiaceae</taxon>
        <taxon>Microbispora</taxon>
    </lineage>
</organism>
<comment type="caution">
    <text evidence="3">The sequence shown here is derived from an EMBL/GenBank/DDBJ whole genome shotgun (WGS) entry which is preliminary data.</text>
</comment>
<evidence type="ECO:0000313" key="4">
    <source>
        <dbReference type="Proteomes" id="UP000674234"/>
    </source>
</evidence>
<protein>
    <submittedName>
        <fullName evidence="3">LLM class flavin-dependent oxidoreductase</fullName>
    </submittedName>
</protein>
<dbReference type="GO" id="GO:0016705">
    <property type="term" value="F:oxidoreductase activity, acting on paired donors, with incorporation or reduction of molecular oxygen"/>
    <property type="evidence" value="ECO:0007669"/>
    <property type="project" value="InterPro"/>
</dbReference>
<dbReference type="AlphaFoldDB" id="A0A941ALP6"/>
<dbReference type="RefSeq" id="WP_210159621.1">
    <property type="nucleotide sequence ID" value="NZ_JAFCNB010000031.1"/>
</dbReference>
<dbReference type="Gene3D" id="3.20.20.30">
    <property type="entry name" value="Luciferase-like domain"/>
    <property type="match status" value="1"/>
</dbReference>
<dbReference type="PANTHER" id="PTHR43244">
    <property type="match status" value="1"/>
</dbReference>
<dbReference type="InterPro" id="IPR011251">
    <property type="entry name" value="Luciferase-like_dom"/>
</dbReference>
<dbReference type="CDD" id="cd01097">
    <property type="entry name" value="Tetrahydromethanopterin_reductase"/>
    <property type="match status" value="1"/>
</dbReference>
<evidence type="ECO:0000256" key="1">
    <source>
        <dbReference type="ARBA" id="ARBA00023002"/>
    </source>
</evidence>
<gene>
    <name evidence="3" type="ORF">JOL79_31715</name>
</gene>
<proteinExistence type="predicted"/>
<dbReference type="InterPro" id="IPR050564">
    <property type="entry name" value="F420-G6PD/mer"/>
</dbReference>
<keyword evidence="4" id="KW-1185">Reference proteome</keyword>
<evidence type="ECO:0000259" key="2">
    <source>
        <dbReference type="Pfam" id="PF00296"/>
    </source>
</evidence>
<feature type="domain" description="Luciferase-like" evidence="2">
    <location>
        <begin position="13"/>
        <end position="289"/>
    </location>
</feature>